<protein>
    <recommendedName>
        <fullName evidence="4">Pyruvoyl-dependent arginine decarboxylase AaxB</fullName>
        <ecNumber evidence="3">4.1.1.19</ecNumber>
    </recommendedName>
</protein>
<keyword evidence="9" id="KW-0732">Signal</keyword>
<dbReference type="KEGG" id="das:Daes_2597"/>
<dbReference type="InterPro" id="IPR016105">
    <property type="entry name" value="Pyr-dep_his/arg-deCO2ase_sand"/>
</dbReference>
<dbReference type="SUPFAM" id="SSF56271">
    <property type="entry name" value="Pyruvoyl-dependent histidine and arginine decarboxylases"/>
    <property type="match status" value="1"/>
</dbReference>
<dbReference type="GO" id="GO:0008792">
    <property type="term" value="F:arginine decarboxylase activity"/>
    <property type="evidence" value="ECO:0007669"/>
    <property type="project" value="UniProtKB-EC"/>
</dbReference>
<comment type="catalytic activity">
    <reaction evidence="8">
        <text>L-arginine + H(+) = agmatine + CO2</text>
        <dbReference type="Rhea" id="RHEA:17641"/>
        <dbReference type="ChEBI" id="CHEBI:15378"/>
        <dbReference type="ChEBI" id="CHEBI:16526"/>
        <dbReference type="ChEBI" id="CHEBI:32682"/>
        <dbReference type="ChEBI" id="CHEBI:58145"/>
        <dbReference type="EC" id="4.1.1.19"/>
    </reaction>
</comment>
<dbReference type="HOGENOM" id="CLU_1313366_0_0_7"/>
<evidence type="ECO:0000256" key="7">
    <source>
        <dbReference type="ARBA" id="ARBA00023317"/>
    </source>
</evidence>
<proteinExistence type="inferred from homology"/>
<evidence type="ECO:0000256" key="1">
    <source>
        <dbReference type="ARBA" id="ARBA00001928"/>
    </source>
</evidence>
<dbReference type="Proteomes" id="UP000002191">
    <property type="component" value="Chromosome"/>
</dbReference>
<name>E6VVN7_PSEA9</name>
<comment type="cofactor">
    <cofactor evidence="1">
        <name>pyruvate</name>
        <dbReference type="ChEBI" id="CHEBI:15361"/>
    </cofactor>
</comment>
<dbReference type="InterPro" id="IPR016104">
    <property type="entry name" value="Pyr-dep_his/arg-deCO2ase"/>
</dbReference>
<evidence type="ECO:0000256" key="2">
    <source>
        <dbReference type="ARBA" id="ARBA00008611"/>
    </source>
</evidence>
<keyword evidence="7" id="KW-0670">Pyruvate</keyword>
<dbReference type="RefSeq" id="WP_013515501.1">
    <property type="nucleotide sequence ID" value="NC_014844.1"/>
</dbReference>
<dbReference type="PANTHER" id="PTHR40438">
    <property type="entry name" value="PYRUVOYL-DEPENDENT ARGININE DECARBOXYLASE"/>
    <property type="match status" value="1"/>
</dbReference>
<dbReference type="SFLD" id="SFLDG01170">
    <property type="entry name" value="Pyruvoyl-dependent_arginine_de"/>
    <property type="match status" value="1"/>
</dbReference>
<dbReference type="InterPro" id="IPR002724">
    <property type="entry name" value="Pyruvoyl-dep_arg_deCO2ase"/>
</dbReference>
<sequence precursor="true">MKIASIVPSVCALALILALAAPAQAEQRFGPRIPTAYFATTGTGQSDQGIPPDPYETFSYDLALLEAGIENFNVVYYTSVLPPEAFEVSLDTVKPHIHHGSVLETIMAKAGGVKGDTVCAGVGRVWAKDKSGKAIGGFAAEYERVYAGETVDKATVEADARKQLTASLNHELSIRGLVRDGEMRFNITSLVIERKYGMALSALGFVGFIYPDEFPIKRQ</sequence>
<dbReference type="STRING" id="643562.Daes_2597"/>
<keyword evidence="6" id="KW-0456">Lyase</keyword>
<reference evidence="11" key="1">
    <citation type="submission" date="2010-12" db="EMBL/GenBank/DDBJ databases">
        <title>Complete sequence of Desulfovibrio aespoeensis Aspo-2.</title>
        <authorList>
            <consortium name="US DOE Joint Genome Institute"/>
            <person name="Lucas S."/>
            <person name="Copeland A."/>
            <person name="Lapidus A."/>
            <person name="Cheng J.-F."/>
            <person name="Goodwin L."/>
            <person name="Pitluck S."/>
            <person name="Chertkov O."/>
            <person name="Misra M."/>
            <person name="Detter J.C."/>
            <person name="Han C."/>
            <person name="Tapia R."/>
            <person name="Land M."/>
            <person name="Hauser L."/>
            <person name="Kyrpides N."/>
            <person name="Ivanova N."/>
            <person name="Ovchinnikova G."/>
            <person name="Pedersen K."/>
            <person name="Jagevall S."/>
            <person name="Hazen T."/>
            <person name="Woyke T."/>
        </authorList>
    </citation>
    <scope>NUCLEOTIDE SEQUENCE [LARGE SCALE GENOMIC DNA]</scope>
    <source>
        <strain evidence="11">ATCC 700646 / DSM 10631 / Aspo-2</strain>
    </source>
</reference>
<dbReference type="OrthoDB" id="9783061at2"/>
<evidence type="ECO:0000313" key="10">
    <source>
        <dbReference type="EMBL" id="ADU63595.1"/>
    </source>
</evidence>
<dbReference type="PANTHER" id="PTHR40438:SF1">
    <property type="entry name" value="PYRUVOYL-DEPENDENT ARGININE DECARBOXYLASE"/>
    <property type="match status" value="1"/>
</dbReference>
<accession>E6VVN7</accession>
<gene>
    <name evidence="10" type="ordered locus">Daes_2597</name>
</gene>
<feature type="chain" id="PRO_5003213731" description="Pyruvoyl-dependent arginine decarboxylase AaxB" evidence="9">
    <location>
        <begin position="26"/>
        <end position="219"/>
    </location>
</feature>
<feature type="signal peptide" evidence="9">
    <location>
        <begin position="1"/>
        <end position="25"/>
    </location>
</feature>
<evidence type="ECO:0000256" key="9">
    <source>
        <dbReference type="SAM" id="SignalP"/>
    </source>
</evidence>
<organism evidence="10 11">
    <name type="scientific">Pseudodesulfovibrio aespoeensis (strain ATCC 700646 / DSM 10631 / Aspo-2)</name>
    <name type="common">Desulfovibrio aespoeensis</name>
    <dbReference type="NCBI Taxonomy" id="643562"/>
    <lineage>
        <taxon>Bacteria</taxon>
        <taxon>Pseudomonadati</taxon>
        <taxon>Thermodesulfobacteriota</taxon>
        <taxon>Desulfovibrionia</taxon>
        <taxon>Desulfovibrionales</taxon>
        <taxon>Desulfovibrionaceae</taxon>
    </lineage>
</organism>
<dbReference type="EMBL" id="CP002431">
    <property type="protein sequence ID" value="ADU63595.1"/>
    <property type="molecule type" value="Genomic_DNA"/>
</dbReference>
<evidence type="ECO:0000256" key="4">
    <source>
        <dbReference type="ARBA" id="ARBA00014727"/>
    </source>
</evidence>
<keyword evidence="5" id="KW-0210">Decarboxylase</keyword>
<dbReference type="eggNOG" id="COG1945">
    <property type="taxonomic scope" value="Bacteria"/>
</dbReference>
<dbReference type="EC" id="4.1.1.19" evidence="3"/>
<evidence type="ECO:0000313" key="11">
    <source>
        <dbReference type="Proteomes" id="UP000002191"/>
    </source>
</evidence>
<dbReference type="Gene3D" id="3.50.20.10">
    <property type="entry name" value="Pyruvoyl-Dependent Histidine Decarboxylase, subunit B"/>
    <property type="match status" value="1"/>
</dbReference>
<evidence type="ECO:0000256" key="5">
    <source>
        <dbReference type="ARBA" id="ARBA00022793"/>
    </source>
</evidence>
<keyword evidence="11" id="KW-1185">Reference proteome</keyword>
<dbReference type="GO" id="GO:0006527">
    <property type="term" value="P:L-arginine catabolic process"/>
    <property type="evidence" value="ECO:0007669"/>
    <property type="project" value="InterPro"/>
</dbReference>
<reference evidence="10 11" key="2">
    <citation type="journal article" date="2014" name="Genome Announc.">
        <title>Complete Genome Sequence of the Subsurface, Mesophilic Sulfate-Reducing Bacterium Desulfovibrio aespoeensis Aspo-2.</title>
        <authorList>
            <person name="Pedersen K."/>
            <person name="Bengtsson A."/>
            <person name="Edlund J."/>
            <person name="Rabe L."/>
            <person name="Hazen T."/>
            <person name="Chakraborty R."/>
            <person name="Goodwin L."/>
            <person name="Shapiro N."/>
        </authorList>
    </citation>
    <scope>NUCLEOTIDE SEQUENCE [LARGE SCALE GENOMIC DNA]</scope>
    <source>
        <strain evidence="11">ATCC 700646 / DSM 10631 / Aspo-2</strain>
    </source>
</reference>
<comment type="similarity">
    <text evidence="2">Belongs to the pyruvoyl-dependent arginine decarboxylase family.</text>
</comment>
<evidence type="ECO:0000256" key="6">
    <source>
        <dbReference type="ARBA" id="ARBA00023239"/>
    </source>
</evidence>
<evidence type="ECO:0000256" key="3">
    <source>
        <dbReference type="ARBA" id="ARBA00012426"/>
    </source>
</evidence>
<evidence type="ECO:0000256" key="8">
    <source>
        <dbReference type="ARBA" id="ARBA00049309"/>
    </source>
</evidence>
<dbReference type="AlphaFoldDB" id="E6VVN7"/>
<dbReference type="Pfam" id="PF01862">
    <property type="entry name" value="PvlArgDC"/>
    <property type="match status" value="1"/>
</dbReference>